<organism evidence="1 2">
    <name type="scientific">Humisphaera borealis</name>
    <dbReference type="NCBI Taxonomy" id="2807512"/>
    <lineage>
        <taxon>Bacteria</taxon>
        <taxon>Pseudomonadati</taxon>
        <taxon>Planctomycetota</taxon>
        <taxon>Phycisphaerae</taxon>
        <taxon>Tepidisphaerales</taxon>
        <taxon>Tepidisphaeraceae</taxon>
        <taxon>Humisphaera</taxon>
    </lineage>
</organism>
<proteinExistence type="predicted"/>
<dbReference type="RefSeq" id="WP_206295232.1">
    <property type="nucleotide sequence ID" value="NZ_CP063458.1"/>
</dbReference>
<protein>
    <submittedName>
        <fullName evidence="1">Uncharacterized protein</fullName>
    </submittedName>
</protein>
<sequence>MYDAAQQAELQSLIEGQMRMLGEHLSRPMEPGDTIYVFKDLPAWLGDRLEHRFVVHSQDGPADAPANAAADAPPRFLACMDVHFGDYHRRMELVAGTREALHQFATVNPPIGPLCQAVYEVIAMERGGK</sequence>
<dbReference type="AlphaFoldDB" id="A0A7M2X2G5"/>
<dbReference type="KEGG" id="hbs:IPV69_11385"/>
<gene>
    <name evidence="1" type="ORF">IPV69_11385</name>
</gene>
<reference evidence="1 2" key="1">
    <citation type="submission" date="2020-10" db="EMBL/GenBank/DDBJ databases">
        <title>Wide distribution of Phycisphaera-like planctomycetes from WD2101 soil group in peatlands and genome analysis of the first cultivated representative.</title>
        <authorList>
            <person name="Dedysh S.N."/>
            <person name="Beletsky A.V."/>
            <person name="Ivanova A."/>
            <person name="Kulichevskaya I.S."/>
            <person name="Suzina N.E."/>
            <person name="Philippov D.A."/>
            <person name="Rakitin A.L."/>
            <person name="Mardanov A.V."/>
            <person name="Ravin N.V."/>
        </authorList>
    </citation>
    <scope>NUCLEOTIDE SEQUENCE [LARGE SCALE GENOMIC DNA]</scope>
    <source>
        <strain evidence="1 2">M1803</strain>
    </source>
</reference>
<accession>A0A7M2X2G5</accession>
<keyword evidence="2" id="KW-1185">Reference proteome</keyword>
<dbReference type="Proteomes" id="UP000593765">
    <property type="component" value="Chromosome"/>
</dbReference>
<evidence type="ECO:0000313" key="2">
    <source>
        <dbReference type="Proteomes" id="UP000593765"/>
    </source>
</evidence>
<evidence type="ECO:0000313" key="1">
    <source>
        <dbReference type="EMBL" id="QOV91913.1"/>
    </source>
</evidence>
<name>A0A7M2X2G5_9BACT</name>
<dbReference type="EMBL" id="CP063458">
    <property type="protein sequence ID" value="QOV91913.1"/>
    <property type="molecule type" value="Genomic_DNA"/>
</dbReference>